<protein>
    <submittedName>
        <fullName evidence="1">HAD family phosphatase</fullName>
    </submittedName>
</protein>
<accession>A0ABS5QV90</accession>
<dbReference type="PANTHER" id="PTHR10000:SF8">
    <property type="entry name" value="HAD SUPERFAMILY HYDROLASE-LIKE, TYPE 3"/>
    <property type="match status" value="1"/>
</dbReference>
<organism evidence="1 2">
    <name type="scientific">Fructobacillus parabroussonetiae</name>
    <dbReference type="NCBI Taxonomy" id="2713174"/>
    <lineage>
        <taxon>Bacteria</taxon>
        <taxon>Bacillati</taxon>
        <taxon>Bacillota</taxon>
        <taxon>Bacilli</taxon>
        <taxon>Lactobacillales</taxon>
        <taxon>Lactobacillaceae</taxon>
        <taxon>Fructobacillus</taxon>
    </lineage>
</organism>
<proteinExistence type="predicted"/>
<dbReference type="RefSeq" id="WP_213820725.1">
    <property type="nucleotide sequence ID" value="NZ_JAAMFL010000002.1"/>
</dbReference>
<keyword evidence="2" id="KW-1185">Reference proteome</keyword>
<dbReference type="Proteomes" id="UP001519503">
    <property type="component" value="Unassembled WGS sequence"/>
</dbReference>
<dbReference type="SFLD" id="SFLDG01144">
    <property type="entry name" value="C2.B.4:_PGP_Like"/>
    <property type="match status" value="1"/>
</dbReference>
<dbReference type="CDD" id="cd07516">
    <property type="entry name" value="HAD_Pase"/>
    <property type="match status" value="1"/>
</dbReference>
<dbReference type="Gene3D" id="3.30.1240.10">
    <property type="match status" value="1"/>
</dbReference>
<reference evidence="1 2" key="1">
    <citation type="submission" date="2020-02" db="EMBL/GenBank/DDBJ databases">
        <title>Fructobacillus sp. isolated from paper mulberry of Taiwan.</title>
        <authorList>
            <person name="Lin S.-T."/>
        </authorList>
    </citation>
    <scope>NUCLEOTIDE SEQUENCE [LARGE SCALE GENOMIC DNA]</scope>
    <source>
        <strain evidence="1 2">S1-1</strain>
    </source>
</reference>
<dbReference type="InterPro" id="IPR006379">
    <property type="entry name" value="HAD-SF_hydro_IIB"/>
</dbReference>
<dbReference type="SFLD" id="SFLDS00003">
    <property type="entry name" value="Haloacid_Dehalogenase"/>
    <property type="match status" value="1"/>
</dbReference>
<dbReference type="SFLD" id="SFLDG01140">
    <property type="entry name" value="C2.B:_Phosphomannomutase_and_P"/>
    <property type="match status" value="1"/>
</dbReference>
<dbReference type="EMBL" id="JAAMFL010000002">
    <property type="protein sequence ID" value="MBS9337114.1"/>
    <property type="molecule type" value="Genomic_DNA"/>
</dbReference>
<evidence type="ECO:0000313" key="1">
    <source>
        <dbReference type="EMBL" id="MBS9337114.1"/>
    </source>
</evidence>
<dbReference type="InterPro" id="IPR000150">
    <property type="entry name" value="Cof"/>
</dbReference>
<dbReference type="NCBIfam" id="TIGR01484">
    <property type="entry name" value="HAD-SF-IIB"/>
    <property type="match status" value="1"/>
</dbReference>
<gene>
    <name evidence="1" type="ORF">G6R30_01360</name>
</gene>
<dbReference type="PROSITE" id="PS01229">
    <property type="entry name" value="COF_2"/>
    <property type="match status" value="1"/>
</dbReference>
<dbReference type="InterPro" id="IPR023214">
    <property type="entry name" value="HAD_sf"/>
</dbReference>
<dbReference type="SUPFAM" id="SSF56784">
    <property type="entry name" value="HAD-like"/>
    <property type="match status" value="1"/>
</dbReference>
<dbReference type="InterPro" id="IPR036412">
    <property type="entry name" value="HAD-like_sf"/>
</dbReference>
<name>A0ABS5QV90_9LACO</name>
<dbReference type="PROSITE" id="PS01228">
    <property type="entry name" value="COF_1"/>
    <property type="match status" value="1"/>
</dbReference>
<sequence>MNKIKLISIDIDGTLLNDNREITPAVKAAVQEANEQGIYVVITTGRPATGVKNVIEELGLVSDNQYVITHNGGMAQSTDHSKMIYHETLPWSLFKEAEAFAQQQQAYLQIESDEFAYTMAREQNVFVSQENFVVQLPLKVVDSLADVQDVPFVKAMLIGEKNFMDRVQEQVPTDLKEQANVVRSTPNNLEFMNKDASKGAAMLALAAKLGIQAEETMAIGDQENDVTMIRQAGIGVAMGNAVPMIQEAADVQTTDNNHDGVANAIRRYALNSTF</sequence>
<evidence type="ECO:0000313" key="2">
    <source>
        <dbReference type="Proteomes" id="UP001519503"/>
    </source>
</evidence>
<comment type="caution">
    <text evidence="1">The sequence shown here is derived from an EMBL/GenBank/DDBJ whole genome shotgun (WGS) entry which is preliminary data.</text>
</comment>
<dbReference type="Pfam" id="PF08282">
    <property type="entry name" value="Hydrolase_3"/>
    <property type="match status" value="1"/>
</dbReference>
<dbReference type="NCBIfam" id="TIGR00099">
    <property type="entry name" value="Cof-subfamily"/>
    <property type="match status" value="1"/>
</dbReference>
<dbReference type="PANTHER" id="PTHR10000">
    <property type="entry name" value="PHOSPHOSERINE PHOSPHATASE"/>
    <property type="match status" value="1"/>
</dbReference>
<dbReference type="Gene3D" id="3.40.50.1000">
    <property type="entry name" value="HAD superfamily/HAD-like"/>
    <property type="match status" value="1"/>
</dbReference>